<dbReference type="InterPro" id="IPR001163">
    <property type="entry name" value="Sm_dom_euk/arc"/>
</dbReference>
<evidence type="ECO:0000256" key="2">
    <source>
        <dbReference type="ARBA" id="ARBA00006850"/>
    </source>
</evidence>
<evidence type="ECO:0000313" key="12">
    <source>
        <dbReference type="Proteomes" id="UP000198341"/>
    </source>
</evidence>
<dbReference type="Gene3D" id="2.30.30.100">
    <property type="match status" value="1"/>
</dbReference>
<evidence type="ECO:0000256" key="6">
    <source>
        <dbReference type="ARBA" id="ARBA00023187"/>
    </source>
</evidence>
<keyword evidence="4 9" id="KW-0747">Spliceosome</keyword>
<name>K8EDP4_9CHLO</name>
<organism evidence="11 12">
    <name type="scientific">Bathycoccus prasinos</name>
    <dbReference type="NCBI Taxonomy" id="41875"/>
    <lineage>
        <taxon>Eukaryota</taxon>
        <taxon>Viridiplantae</taxon>
        <taxon>Chlorophyta</taxon>
        <taxon>Mamiellophyceae</taxon>
        <taxon>Mamiellales</taxon>
        <taxon>Bathycoccaceae</taxon>
        <taxon>Bathycoccus</taxon>
    </lineage>
</organism>
<feature type="domain" description="Sm" evidence="10">
    <location>
        <begin position="1"/>
        <end position="76"/>
    </location>
</feature>
<proteinExistence type="inferred from homology"/>
<evidence type="ECO:0000313" key="11">
    <source>
        <dbReference type="EMBL" id="CCO16141.1"/>
    </source>
</evidence>
<dbReference type="CDD" id="cd01727">
    <property type="entry name" value="LSm8"/>
    <property type="match status" value="1"/>
</dbReference>
<dbReference type="GO" id="GO:0005688">
    <property type="term" value="C:U6 snRNP"/>
    <property type="evidence" value="ECO:0007669"/>
    <property type="project" value="UniProtKB-UniRule"/>
</dbReference>
<dbReference type="InterPro" id="IPR010920">
    <property type="entry name" value="LSM_dom_sf"/>
</dbReference>
<dbReference type="InterPro" id="IPR034103">
    <property type="entry name" value="Lsm8"/>
</dbReference>
<keyword evidence="6 9" id="KW-0508">mRNA splicing</keyword>
<keyword evidence="12" id="KW-1185">Reference proteome</keyword>
<keyword evidence="5 9" id="KW-0694">RNA-binding</keyword>
<dbReference type="RefSeq" id="XP_007513616.1">
    <property type="nucleotide sequence ID" value="XM_007513554.1"/>
</dbReference>
<dbReference type="PANTHER" id="PTHR15588:SF9">
    <property type="entry name" value="U6 SNRNA-ASSOCIATED SM-LIKE PROTEIN LSM8"/>
    <property type="match status" value="1"/>
</dbReference>
<comment type="subunit">
    <text evidence="9">LSm subunits form a heteromer with a doughnut shape.</text>
</comment>
<dbReference type="InterPro" id="IPR047575">
    <property type="entry name" value="Sm"/>
</dbReference>
<dbReference type="GO" id="GO:0000398">
    <property type="term" value="P:mRNA splicing, via spliceosome"/>
    <property type="evidence" value="ECO:0007669"/>
    <property type="project" value="UniProtKB-UniRule"/>
</dbReference>
<dbReference type="GO" id="GO:0003729">
    <property type="term" value="F:mRNA binding"/>
    <property type="evidence" value="ECO:0007669"/>
    <property type="project" value="TreeGrafter"/>
</dbReference>
<evidence type="ECO:0000256" key="5">
    <source>
        <dbReference type="ARBA" id="ARBA00022884"/>
    </source>
</evidence>
<dbReference type="Pfam" id="PF01423">
    <property type="entry name" value="LSM"/>
    <property type="match status" value="1"/>
</dbReference>
<evidence type="ECO:0000256" key="7">
    <source>
        <dbReference type="ARBA" id="ARBA00023242"/>
    </source>
</evidence>
<dbReference type="EMBL" id="FO082275">
    <property type="protein sequence ID" value="CCO16141.1"/>
    <property type="molecule type" value="Genomic_DNA"/>
</dbReference>
<evidence type="ECO:0000256" key="3">
    <source>
        <dbReference type="ARBA" id="ARBA00022664"/>
    </source>
</evidence>
<dbReference type="PANTHER" id="PTHR15588">
    <property type="entry name" value="LSM1"/>
    <property type="match status" value="1"/>
</dbReference>
<protein>
    <recommendedName>
        <fullName evidence="9">U6 snRNA-associated Sm-like protein LSm8</fullName>
    </recommendedName>
</protein>
<dbReference type="KEGG" id="bpg:Bathy04g00160"/>
<dbReference type="GO" id="GO:0071011">
    <property type="term" value="C:precatalytic spliceosome"/>
    <property type="evidence" value="ECO:0007669"/>
    <property type="project" value="TreeGrafter"/>
</dbReference>
<keyword evidence="3 9" id="KW-0507">mRNA processing</keyword>
<comment type="function">
    <text evidence="9">Plays role in pre-mRNA splicing as component of the U4/U6-U5 tri-snRNP complex that is involved in spliceosome assembly, and as component of the precatalytic spliceosome (spliceosome B complex). The heptameric LSM2-8 complex binds specifically to the 3'-terminal U-tract of U6 snRNA.</text>
</comment>
<dbReference type="OrthoDB" id="10263346at2759"/>
<evidence type="ECO:0000256" key="9">
    <source>
        <dbReference type="RuleBase" id="RU365048"/>
    </source>
</evidence>
<gene>
    <name evidence="9" type="primary">LSM8</name>
    <name evidence="11" type="ORF">Bathy04g00160</name>
</gene>
<evidence type="ECO:0000259" key="10">
    <source>
        <dbReference type="PROSITE" id="PS52002"/>
    </source>
</evidence>
<dbReference type="FunFam" id="2.30.30.100:FF:000084">
    <property type="entry name" value="U6 snRNA-associated Sm-like protein LSm8"/>
    <property type="match status" value="1"/>
</dbReference>
<dbReference type="GeneID" id="19016042"/>
<dbReference type="Proteomes" id="UP000198341">
    <property type="component" value="Chromosome 4"/>
</dbReference>
<dbReference type="STRING" id="41875.K8EDP4"/>
<accession>K8EDP4</accession>
<keyword evidence="8 9" id="KW-0687">Ribonucleoprotein</keyword>
<keyword evidence="7 9" id="KW-0539">Nucleus</keyword>
<reference evidence="11 12" key="1">
    <citation type="submission" date="2011-10" db="EMBL/GenBank/DDBJ databases">
        <authorList>
            <person name="Genoscope - CEA"/>
        </authorList>
    </citation>
    <scope>NUCLEOTIDE SEQUENCE [LARGE SCALE GENOMIC DNA]</scope>
    <source>
        <strain evidence="11 12">RCC 1105</strain>
    </source>
</reference>
<dbReference type="eggNOG" id="KOG1784">
    <property type="taxonomic scope" value="Eukaryota"/>
</dbReference>
<dbReference type="SMART" id="SM00651">
    <property type="entry name" value="Sm"/>
    <property type="match status" value="1"/>
</dbReference>
<evidence type="ECO:0000256" key="1">
    <source>
        <dbReference type="ARBA" id="ARBA00004123"/>
    </source>
</evidence>
<comment type="subcellular location">
    <subcellularLocation>
        <location evidence="1 9">Nucleus</location>
    </subcellularLocation>
</comment>
<dbReference type="PROSITE" id="PS52002">
    <property type="entry name" value="SM"/>
    <property type="match status" value="1"/>
</dbReference>
<comment type="similarity">
    <text evidence="2 9">Belongs to the snRNP Sm proteins family.</text>
</comment>
<evidence type="ECO:0000256" key="4">
    <source>
        <dbReference type="ARBA" id="ARBA00022728"/>
    </source>
</evidence>
<dbReference type="SUPFAM" id="SSF50182">
    <property type="entry name" value="Sm-like ribonucleoproteins"/>
    <property type="match status" value="1"/>
</dbReference>
<dbReference type="GO" id="GO:0046540">
    <property type="term" value="C:U4/U6 x U5 tri-snRNP complex"/>
    <property type="evidence" value="ECO:0007669"/>
    <property type="project" value="UniProtKB-UniRule"/>
</dbReference>
<sequence>MSSMLKPFLNSVISIITNDGRHIVGHLRGFDQQTNLIVENCHERVYSMENGVEMAPLGLYVVRGDNVALVGDVDEELDQKLDLSAVRAKGLGPIQW</sequence>
<dbReference type="AlphaFoldDB" id="K8EDP4"/>
<dbReference type="InterPro" id="IPR044642">
    <property type="entry name" value="PTHR15588"/>
</dbReference>
<evidence type="ECO:0000256" key="8">
    <source>
        <dbReference type="ARBA" id="ARBA00023274"/>
    </source>
</evidence>